<keyword evidence="1 7" id="KW-1003">Cell membrane</keyword>
<dbReference type="GO" id="GO:0009252">
    <property type="term" value="P:peptidoglycan biosynthetic process"/>
    <property type="evidence" value="ECO:0007669"/>
    <property type="project" value="UniProtKB-UniRule"/>
</dbReference>
<dbReference type="EMBL" id="JAAIWM010000002">
    <property type="protein sequence ID" value="NEY71732.1"/>
    <property type="molecule type" value="Genomic_DNA"/>
</dbReference>
<evidence type="ECO:0000256" key="5">
    <source>
        <dbReference type="ARBA" id="ARBA00023239"/>
    </source>
</evidence>
<dbReference type="GO" id="GO:0008932">
    <property type="term" value="F:lytic endotransglycosylase activity"/>
    <property type="evidence" value="ECO:0007669"/>
    <property type="project" value="UniProtKB-UniRule"/>
</dbReference>
<comment type="caution">
    <text evidence="8">The sequence shown here is derived from an EMBL/GenBank/DDBJ whole genome shotgun (WGS) entry which is preliminary data.</text>
</comment>
<dbReference type="EC" id="4.2.2.29" evidence="7"/>
<evidence type="ECO:0000313" key="9">
    <source>
        <dbReference type="Proteomes" id="UP000481043"/>
    </source>
</evidence>
<evidence type="ECO:0000256" key="2">
    <source>
        <dbReference type="ARBA" id="ARBA00022692"/>
    </source>
</evidence>
<evidence type="ECO:0000313" key="8">
    <source>
        <dbReference type="EMBL" id="NEY71732.1"/>
    </source>
</evidence>
<keyword evidence="3 7" id="KW-1133">Transmembrane helix</keyword>
<sequence length="377" mass="42822">MSSIESESNQDQYKDKLIEKHKEAKLVRRIVLVATIVIFISLGAGITFGYKYIESALQPVDPTNSEPVDVTIPIGSSTRGIAMILEENGIIKNADVFRYYVKFKNESGFMAGDYVLNPAMKFEEIIASLKTGKILQEVVFSLTIPEGKTLEQIVKIVSEKTGYTEEELMTQLNDPEYLSSLMEQYPSVLTEDILNEEIRYPLEGYLFPATYPFYTEKPSIDQIVEVMLDKTEDVLFAYQDDMTEKEMTVHELLTFASLIEEEATAKTDREDISSVFYNRIEEGMPLQTDPTVLYALGKHKDRVLYEDLEIDSPYNTYVIQGLPIGPIANAGQMSIEAALHPSETDFFYFLATKDGEVIFTRTLDEHNREKAKHITNN</sequence>
<dbReference type="Pfam" id="PF02618">
    <property type="entry name" value="YceG"/>
    <property type="match status" value="1"/>
</dbReference>
<organism evidence="8 9">
    <name type="scientific">Bacillus mesophilus</name>
    <dbReference type="NCBI Taxonomy" id="1808955"/>
    <lineage>
        <taxon>Bacteria</taxon>
        <taxon>Bacillati</taxon>
        <taxon>Bacillota</taxon>
        <taxon>Bacilli</taxon>
        <taxon>Bacillales</taxon>
        <taxon>Bacillaceae</taxon>
        <taxon>Bacillus</taxon>
    </lineage>
</organism>
<dbReference type="AlphaFoldDB" id="A0A6M0Q5Y9"/>
<protein>
    <recommendedName>
        <fullName evidence="7">Endolytic murein transglycosylase</fullName>
        <ecNumber evidence="7">4.2.2.29</ecNumber>
    </recommendedName>
    <alternativeName>
        <fullName evidence="7">Peptidoglycan lytic transglycosylase</fullName>
    </alternativeName>
    <alternativeName>
        <fullName evidence="7">Peptidoglycan polymerization terminase</fullName>
    </alternativeName>
</protein>
<gene>
    <name evidence="7 8" type="primary">mltG</name>
    <name evidence="8" type="ORF">G4D63_08225</name>
</gene>
<accession>A0A6M0Q5Y9</accession>
<evidence type="ECO:0000256" key="4">
    <source>
        <dbReference type="ARBA" id="ARBA00023136"/>
    </source>
</evidence>
<dbReference type="Proteomes" id="UP000481043">
    <property type="component" value="Unassembled WGS sequence"/>
</dbReference>
<dbReference type="PANTHER" id="PTHR30518">
    <property type="entry name" value="ENDOLYTIC MUREIN TRANSGLYCOSYLASE"/>
    <property type="match status" value="1"/>
</dbReference>
<name>A0A6M0Q5Y9_9BACI</name>
<keyword evidence="4 7" id="KW-0472">Membrane</keyword>
<reference evidence="8 9" key="1">
    <citation type="submission" date="2020-02" db="EMBL/GenBank/DDBJ databases">
        <title>Bacillus aquiflavi sp. nov., isolated from yellow water of strong flavor Chinese baijiu in Yibin region of China.</title>
        <authorList>
            <person name="Xie J."/>
        </authorList>
    </citation>
    <scope>NUCLEOTIDE SEQUENCE [LARGE SCALE GENOMIC DNA]</scope>
    <source>
        <strain evidence="8 9">SA4</strain>
    </source>
</reference>
<evidence type="ECO:0000256" key="3">
    <source>
        <dbReference type="ARBA" id="ARBA00022989"/>
    </source>
</evidence>
<keyword evidence="6 7" id="KW-0961">Cell wall biogenesis/degradation</keyword>
<comment type="catalytic activity">
    <reaction evidence="7">
        <text>a peptidoglycan chain = a peptidoglycan chain with N-acetyl-1,6-anhydromuramyl-[peptide] at the reducing end + a peptidoglycan chain with N-acetylglucosamine at the non-reducing end.</text>
        <dbReference type="EC" id="4.2.2.29"/>
    </reaction>
</comment>
<comment type="similarity">
    <text evidence="7">Belongs to the transglycosylase MltG family.</text>
</comment>
<dbReference type="InterPro" id="IPR003770">
    <property type="entry name" value="MLTG-like"/>
</dbReference>
<comment type="function">
    <text evidence="7">Functions as a peptidoglycan terminase that cleaves nascent peptidoglycan strands endolytically to terminate their elongation.</text>
</comment>
<dbReference type="CDD" id="cd08010">
    <property type="entry name" value="MltG_like"/>
    <property type="match status" value="1"/>
</dbReference>
<comment type="subcellular location">
    <subcellularLocation>
        <location evidence="7">Cell membrane</location>
        <topology evidence="7">Single-pass membrane protein</topology>
    </subcellularLocation>
</comment>
<dbReference type="GO" id="GO:0005886">
    <property type="term" value="C:plasma membrane"/>
    <property type="evidence" value="ECO:0007669"/>
    <property type="project" value="UniProtKB-SubCell"/>
</dbReference>
<dbReference type="PANTHER" id="PTHR30518:SF2">
    <property type="entry name" value="ENDOLYTIC MUREIN TRANSGLYCOSYLASE"/>
    <property type="match status" value="1"/>
</dbReference>
<dbReference type="Gene3D" id="3.30.1490.480">
    <property type="entry name" value="Endolytic murein transglycosylase"/>
    <property type="match status" value="1"/>
</dbReference>
<dbReference type="HAMAP" id="MF_02065">
    <property type="entry name" value="MltG"/>
    <property type="match status" value="1"/>
</dbReference>
<evidence type="ECO:0000256" key="1">
    <source>
        <dbReference type="ARBA" id="ARBA00022475"/>
    </source>
</evidence>
<feature type="transmembrane region" description="Helical" evidence="7">
    <location>
        <begin position="30"/>
        <end position="50"/>
    </location>
</feature>
<keyword evidence="9" id="KW-1185">Reference proteome</keyword>
<keyword evidence="2 7" id="KW-0812">Transmembrane</keyword>
<keyword evidence="5 7" id="KW-0456">Lyase</keyword>
<dbReference type="NCBIfam" id="TIGR00247">
    <property type="entry name" value="endolytic transglycosylase MltG"/>
    <property type="match status" value="1"/>
</dbReference>
<dbReference type="GO" id="GO:0071555">
    <property type="term" value="P:cell wall organization"/>
    <property type="evidence" value="ECO:0007669"/>
    <property type="project" value="UniProtKB-KW"/>
</dbReference>
<proteinExistence type="inferred from homology"/>
<evidence type="ECO:0000256" key="6">
    <source>
        <dbReference type="ARBA" id="ARBA00023316"/>
    </source>
</evidence>
<evidence type="ECO:0000256" key="7">
    <source>
        <dbReference type="HAMAP-Rule" id="MF_02065"/>
    </source>
</evidence>
<dbReference type="Gene3D" id="3.30.160.60">
    <property type="entry name" value="Classic Zinc Finger"/>
    <property type="match status" value="1"/>
</dbReference>
<dbReference type="RefSeq" id="WP_163179164.1">
    <property type="nucleotide sequence ID" value="NZ_JAAIWM010000002.1"/>
</dbReference>
<feature type="site" description="Important for catalytic activity" evidence="7">
    <location>
        <position position="262"/>
    </location>
</feature>